<dbReference type="PROSITE" id="PS00184">
    <property type="entry name" value="GARS"/>
    <property type="match status" value="1"/>
</dbReference>
<dbReference type="Pfam" id="PF01071">
    <property type="entry name" value="GARS_A"/>
    <property type="match status" value="1"/>
</dbReference>
<dbReference type="SUPFAM" id="SSF51246">
    <property type="entry name" value="Rudiment single hybrid motif"/>
    <property type="match status" value="1"/>
</dbReference>
<reference evidence="18 19" key="1">
    <citation type="submission" date="2016-10" db="EMBL/GenBank/DDBJ databases">
        <authorList>
            <person name="de Groot N.N."/>
        </authorList>
    </citation>
    <scope>NUCLEOTIDE SEQUENCE [LARGE SCALE GENOMIC DNA]</scope>
    <source>
        <strain evidence="18 19">CGMCC 1.3401</strain>
    </source>
</reference>
<evidence type="ECO:0000256" key="15">
    <source>
        <dbReference type="HAMAP-Rule" id="MF_00138"/>
    </source>
</evidence>
<dbReference type="Gene3D" id="3.40.50.20">
    <property type="match status" value="1"/>
</dbReference>
<dbReference type="InterPro" id="IPR037123">
    <property type="entry name" value="PRibGlycinamide_synth_C_sf"/>
</dbReference>
<organism evidence="18 19">
    <name type="scientific">Rhizobium mongolense subsp. loessense</name>
    <dbReference type="NCBI Taxonomy" id="158890"/>
    <lineage>
        <taxon>Bacteria</taxon>
        <taxon>Pseudomonadati</taxon>
        <taxon>Pseudomonadota</taxon>
        <taxon>Alphaproteobacteria</taxon>
        <taxon>Hyphomicrobiales</taxon>
        <taxon>Rhizobiaceae</taxon>
        <taxon>Rhizobium/Agrobacterium group</taxon>
        <taxon>Rhizobium</taxon>
    </lineage>
</organism>
<dbReference type="GO" id="GO:0009113">
    <property type="term" value="P:purine nucleobase biosynthetic process"/>
    <property type="evidence" value="ECO:0007669"/>
    <property type="project" value="InterPro"/>
</dbReference>
<evidence type="ECO:0000313" key="19">
    <source>
        <dbReference type="Proteomes" id="UP000199542"/>
    </source>
</evidence>
<dbReference type="InterPro" id="IPR020560">
    <property type="entry name" value="PRibGlycinamide_synth_C-dom"/>
</dbReference>
<dbReference type="Pfam" id="PF02843">
    <property type="entry name" value="GARS_C"/>
    <property type="match status" value="1"/>
</dbReference>
<dbReference type="AlphaFoldDB" id="A0A1G4PIT1"/>
<dbReference type="InterPro" id="IPR016185">
    <property type="entry name" value="PreATP-grasp_dom_sf"/>
</dbReference>
<keyword evidence="5 15" id="KW-0436">Ligase</keyword>
<keyword evidence="11" id="KW-0464">Manganese</keyword>
<comment type="similarity">
    <text evidence="12 15">Belongs to the GARS family.</text>
</comment>
<evidence type="ECO:0000256" key="8">
    <source>
        <dbReference type="ARBA" id="ARBA00022755"/>
    </source>
</evidence>
<dbReference type="EMBL" id="FMTM01000001">
    <property type="protein sequence ID" value="SCW32167.1"/>
    <property type="molecule type" value="Genomic_DNA"/>
</dbReference>
<comment type="catalytic activity">
    <reaction evidence="15">
        <text>5-phospho-beta-D-ribosylamine + glycine + ATP = N(1)-(5-phospho-beta-D-ribosyl)glycinamide + ADP + phosphate + H(+)</text>
        <dbReference type="Rhea" id="RHEA:17453"/>
        <dbReference type="ChEBI" id="CHEBI:15378"/>
        <dbReference type="ChEBI" id="CHEBI:30616"/>
        <dbReference type="ChEBI" id="CHEBI:43474"/>
        <dbReference type="ChEBI" id="CHEBI:57305"/>
        <dbReference type="ChEBI" id="CHEBI:58681"/>
        <dbReference type="ChEBI" id="CHEBI:143788"/>
        <dbReference type="ChEBI" id="CHEBI:456216"/>
        <dbReference type="EC" id="6.3.4.13"/>
    </reaction>
</comment>
<protein>
    <recommendedName>
        <fullName evidence="4 15">Phosphoribosylamine--glycine ligase</fullName>
        <ecNumber evidence="4 15">6.3.4.13</ecNumber>
    </recommendedName>
    <alternativeName>
        <fullName evidence="15">GARS</fullName>
    </alternativeName>
    <alternativeName>
        <fullName evidence="13 15">Glycinamide ribonucleotide synthetase</fullName>
    </alternativeName>
    <alternativeName>
        <fullName evidence="14 15">Phosphoribosylglycinamide synthetase</fullName>
    </alternativeName>
</protein>
<keyword evidence="10" id="KW-0460">Magnesium</keyword>
<evidence type="ECO:0000256" key="5">
    <source>
        <dbReference type="ARBA" id="ARBA00022598"/>
    </source>
</evidence>
<dbReference type="SMART" id="SM01209">
    <property type="entry name" value="GARS_A"/>
    <property type="match status" value="1"/>
</dbReference>
<dbReference type="SMART" id="SM01210">
    <property type="entry name" value="GARS_C"/>
    <property type="match status" value="1"/>
</dbReference>
<dbReference type="HAMAP" id="MF_00138">
    <property type="entry name" value="GARS"/>
    <property type="match status" value="1"/>
</dbReference>
<dbReference type="InterPro" id="IPR011054">
    <property type="entry name" value="Rudment_hybrid_motif"/>
</dbReference>
<dbReference type="Gene3D" id="3.90.600.10">
    <property type="entry name" value="Phosphoribosylglycinamide synthetase, C-terminal domain"/>
    <property type="match status" value="1"/>
</dbReference>
<dbReference type="NCBIfam" id="TIGR00877">
    <property type="entry name" value="purD"/>
    <property type="match status" value="1"/>
</dbReference>
<evidence type="ECO:0000256" key="14">
    <source>
        <dbReference type="ARBA" id="ARBA00042864"/>
    </source>
</evidence>
<dbReference type="FunFam" id="3.90.600.10:FF:000001">
    <property type="entry name" value="Trifunctional purine biosynthetic protein adenosine-3"/>
    <property type="match status" value="1"/>
</dbReference>
<keyword evidence="8 15" id="KW-0658">Purine biosynthesis</keyword>
<evidence type="ECO:0000256" key="9">
    <source>
        <dbReference type="ARBA" id="ARBA00022840"/>
    </source>
</evidence>
<keyword evidence="6" id="KW-0479">Metal-binding</keyword>
<evidence type="ECO:0000256" key="7">
    <source>
        <dbReference type="ARBA" id="ARBA00022741"/>
    </source>
</evidence>
<dbReference type="UniPathway" id="UPA00074">
    <property type="reaction ID" value="UER00125"/>
</dbReference>
<dbReference type="InterPro" id="IPR020559">
    <property type="entry name" value="PRibGlycinamide_synth_CS"/>
</dbReference>
<dbReference type="Gene3D" id="3.30.470.20">
    <property type="entry name" value="ATP-grasp fold, B domain"/>
    <property type="match status" value="1"/>
</dbReference>
<name>A0A1G4PIT1_9HYPH</name>
<evidence type="ECO:0000256" key="12">
    <source>
        <dbReference type="ARBA" id="ARBA00038345"/>
    </source>
</evidence>
<dbReference type="InterPro" id="IPR000115">
    <property type="entry name" value="PRibGlycinamide_synth"/>
</dbReference>
<evidence type="ECO:0000256" key="16">
    <source>
        <dbReference type="PROSITE-ProRule" id="PRU00409"/>
    </source>
</evidence>
<evidence type="ECO:0000256" key="2">
    <source>
        <dbReference type="ARBA" id="ARBA00001946"/>
    </source>
</evidence>
<evidence type="ECO:0000259" key="17">
    <source>
        <dbReference type="PROSITE" id="PS50975"/>
    </source>
</evidence>
<dbReference type="GO" id="GO:0004637">
    <property type="term" value="F:phosphoribosylamine-glycine ligase activity"/>
    <property type="evidence" value="ECO:0007669"/>
    <property type="project" value="UniProtKB-UniRule"/>
</dbReference>
<dbReference type="InterPro" id="IPR020562">
    <property type="entry name" value="PRibGlycinamide_synth_N"/>
</dbReference>
<dbReference type="InterPro" id="IPR020561">
    <property type="entry name" value="PRibGlycinamid_synth_ATP-grasp"/>
</dbReference>
<dbReference type="Gene3D" id="3.30.1490.20">
    <property type="entry name" value="ATP-grasp fold, A domain"/>
    <property type="match status" value="1"/>
</dbReference>
<evidence type="ECO:0000256" key="13">
    <source>
        <dbReference type="ARBA" id="ARBA00042242"/>
    </source>
</evidence>
<dbReference type="GO" id="GO:0006189">
    <property type="term" value="P:'de novo' IMP biosynthetic process"/>
    <property type="evidence" value="ECO:0007669"/>
    <property type="project" value="UniProtKB-UniRule"/>
</dbReference>
<evidence type="ECO:0000313" key="18">
    <source>
        <dbReference type="EMBL" id="SCW32167.1"/>
    </source>
</evidence>
<dbReference type="PANTHER" id="PTHR43472">
    <property type="entry name" value="PHOSPHORIBOSYLAMINE--GLYCINE LIGASE"/>
    <property type="match status" value="1"/>
</dbReference>
<dbReference type="SUPFAM" id="SSF52440">
    <property type="entry name" value="PreATP-grasp domain"/>
    <property type="match status" value="1"/>
</dbReference>
<accession>A0A1G4PIT1</accession>
<comment type="pathway">
    <text evidence="3 15">Purine metabolism; IMP biosynthesis via de novo pathway; N(1)-(5-phospho-D-ribosyl)glycinamide from 5-phospho-alpha-D-ribose 1-diphosphate: step 2/2.</text>
</comment>
<dbReference type="GO" id="GO:0005524">
    <property type="term" value="F:ATP binding"/>
    <property type="evidence" value="ECO:0007669"/>
    <property type="project" value="UniProtKB-UniRule"/>
</dbReference>
<evidence type="ECO:0000256" key="3">
    <source>
        <dbReference type="ARBA" id="ARBA00005174"/>
    </source>
</evidence>
<keyword evidence="9 16" id="KW-0067">ATP-binding</keyword>
<dbReference type="FunFam" id="3.40.50.20:FF:000006">
    <property type="entry name" value="Phosphoribosylamine--glycine ligase, chloroplastic"/>
    <property type="match status" value="1"/>
</dbReference>
<dbReference type="PANTHER" id="PTHR43472:SF1">
    <property type="entry name" value="PHOSPHORIBOSYLAMINE--GLYCINE LIGASE, CHLOROPLASTIC"/>
    <property type="match status" value="1"/>
</dbReference>
<sequence>MKVLLIGSGGREHALAWKLAQSPLMTEFYAAPGNPGIAEHARLVSLKIEDHEAVAAFCAQKAIDFVVVGPEAPLVAGLADHLRADGLTVFGPSAAAAQLEGSKGFTKDICARYNIPTGAYQRFNNAPKAKAYIREQGAPIVVKADGLAAGKGVTVAMTVEEALAAVDDCFEGAFGAAGAEVVIEAFLDGEEASFFCLCDGRNALPLATAQDHKRVGEGDTGVNTGGMGAYSPAPVMTAEMIERTMKEIIEPTIYGMAESGYPFSGVFFAGLMITAKGPELIEYNVRFGDPECQVLMMRLKSDLLPLLLAAAEGTLDKVTAEWSDDPALTVVMASKGYPGPYEKNTPILSLPEAGVGAKVFHAGTSLRDGELVATGGRVLNVTATGRTVGEAQSRAYALLDKVEWENGFCRRDIGWRAIERERA</sequence>
<dbReference type="RefSeq" id="WP_092583468.1">
    <property type="nucleotide sequence ID" value="NZ_FMTM01000001.1"/>
</dbReference>
<feature type="domain" description="ATP-grasp" evidence="17">
    <location>
        <begin position="107"/>
        <end position="312"/>
    </location>
</feature>
<dbReference type="EC" id="6.3.4.13" evidence="4 15"/>
<evidence type="ECO:0000256" key="4">
    <source>
        <dbReference type="ARBA" id="ARBA00013255"/>
    </source>
</evidence>
<dbReference type="GO" id="GO:0046872">
    <property type="term" value="F:metal ion binding"/>
    <property type="evidence" value="ECO:0007669"/>
    <property type="project" value="UniProtKB-KW"/>
</dbReference>
<evidence type="ECO:0000256" key="1">
    <source>
        <dbReference type="ARBA" id="ARBA00001936"/>
    </source>
</evidence>
<gene>
    <name evidence="15" type="primary">purD</name>
    <name evidence="18" type="ORF">SAMN02927900_00596</name>
</gene>
<dbReference type="Pfam" id="PF02844">
    <property type="entry name" value="GARS_N"/>
    <property type="match status" value="1"/>
</dbReference>
<evidence type="ECO:0000256" key="11">
    <source>
        <dbReference type="ARBA" id="ARBA00023211"/>
    </source>
</evidence>
<evidence type="ECO:0000256" key="6">
    <source>
        <dbReference type="ARBA" id="ARBA00022723"/>
    </source>
</evidence>
<keyword evidence="7 16" id="KW-0547">Nucleotide-binding</keyword>
<dbReference type="Proteomes" id="UP000199542">
    <property type="component" value="Unassembled WGS sequence"/>
</dbReference>
<dbReference type="PROSITE" id="PS50975">
    <property type="entry name" value="ATP_GRASP"/>
    <property type="match status" value="1"/>
</dbReference>
<dbReference type="InterPro" id="IPR011761">
    <property type="entry name" value="ATP-grasp"/>
</dbReference>
<comment type="cofactor">
    <cofactor evidence="1">
        <name>Mn(2+)</name>
        <dbReference type="ChEBI" id="CHEBI:29035"/>
    </cofactor>
</comment>
<dbReference type="FunFam" id="3.30.470.20:FF:000031">
    <property type="entry name" value="Phosphoribosylamine--glycine ligase"/>
    <property type="match status" value="1"/>
</dbReference>
<dbReference type="InterPro" id="IPR013815">
    <property type="entry name" value="ATP_grasp_subdomain_1"/>
</dbReference>
<dbReference type="SUPFAM" id="SSF56059">
    <property type="entry name" value="Glutathione synthetase ATP-binding domain-like"/>
    <property type="match status" value="1"/>
</dbReference>
<evidence type="ECO:0000256" key="10">
    <source>
        <dbReference type="ARBA" id="ARBA00022842"/>
    </source>
</evidence>
<proteinExistence type="inferred from homology"/>
<comment type="cofactor">
    <cofactor evidence="2">
        <name>Mg(2+)</name>
        <dbReference type="ChEBI" id="CHEBI:18420"/>
    </cofactor>
</comment>